<name>A0A847USD3_HALAR</name>
<organism evidence="4 5">
    <name type="scientific">Haloarcula argentinensis</name>
    <dbReference type="NCBI Taxonomy" id="43776"/>
    <lineage>
        <taxon>Archaea</taxon>
        <taxon>Methanobacteriati</taxon>
        <taxon>Methanobacteriota</taxon>
        <taxon>Stenosarchaea group</taxon>
        <taxon>Halobacteria</taxon>
        <taxon>Halobacteriales</taxon>
        <taxon>Haloarculaceae</taxon>
        <taxon>Haloarcula</taxon>
    </lineage>
</organism>
<dbReference type="Pfam" id="PF19810">
    <property type="entry name" value="HFX_2341_N"/>
    <property type="match status" value="1"/>
</dbReference>
<dbReference type="RefSeq" id="WP_170098892.1">
    <property type="nucleotide sequence ID" value="NZ_WOWA01000011.1"/>
</dbReference>
<comment type="caution">
    <text evidence="4">The sequence shown here is derived from an EMBL/GenBank/DDBJ whole genome shotgun (WGS) entry which is preliminary data.</text>
</comment>
<accession>A0A847USD3</accession>
<dbReference type="InterPro" id="IPR046260">
    <property type="entry name" value="HFX_2341-like_N"/>
</dbReference>
<dbReference type="Proteomes" id="UP000641625">
    <property type="component" value="Unassembled WGS sequence"/>
</dbReference>
<evidence type="ECO:0000259" key="3">
    <source>
        <dbReference type="Pfam" id="PF22665"/>
    </source>
</evidence>
<evidence type="ECO:0000259" key="2">
    <source>
        <dbReference type="Pfam" id="PF19810"/>
    </source>
</evidence>
<evidence type="ECO:0000313" key="4">
    <source>
        <dbReference type="EMBL" id="NLV15550.1"/>
    </source>
</evidence>
<reference evidence="4" key="1">
    <citation type="submission" date="2019-12" db="EMBL/GenBank/DDBJ databases">
        <title>Whole genome sequencing of Haloarcula argentinensis strain pws5.</title>
        <authorList>
            <person name="Verma D.K."/>
            <person name="Gopal K."/>
            <person name="Prasad E.S."/>
        </authorList>
    </citation>
    <scope>NUCLEOTIDE SEQUENCE</scope>
    <source>
        <strain evidence="4">Pws5</strain>
    </source>
</reference>
<evidence type="ECO:0000256" key="1">
    <source>
        <dbReference type="SAM" id="MobiDB-lite"/>
    </source>
</evidence>
<dbReference type="EMBL" id="WOWA01000011">
    <property type="protein sequence ID" value="NLV15550.1"/>
    <property type="molecule type" value="Genomic_DNA"/>
</dbReference>
<dbReference type="AlphaFoldDB" id="A0A847USD3"/>
<dbReference type="InterPro" id="IPR054162">
    <property type="entry name" value="DUF6293_C"/>
</dbReference>
<gene>
    <name evidence="4" type="ORF">GOC77_20035</name>
</gene>
<dbReference type="InterPro" id="IPR036388">
    <property type="entry name" value="WH-like_DNA-bd_sf"/>
</dbReference>
<dbReference type="Gene3D" id="1.10.10.10">
    <property type="entry name" value="Winged helix-like DNA-binding domain superfamily/Winged helix DNA-binding domain"/>
    <property type="match status" value="1"/>
</dbReference>
<proteinExistence type="predicted"/>
<feature type="region of interest" description="Disordered" evidence="1">
    <location>
        <begin position="1"/>
        <end position="26"/>
    </location>
</feature>
<evidence type="ECO:0000313" key="5">
    <source>
        <dbReference type="Proteomes" id="UP000641625"/>
    </source>
</evidence>
<dbReference type="Gene3D" id="3.40.50.10770">
    <property type="entry name" value="Hypothetical protein VC1899 like domain (Restriction endonuclease-like)"/>
    <property type="match status" value="1"/>
</dbReference>
<feature type="domain" description="DUF6293" evidence="3">
    <location>
        <begin position="173"/>
        <end position="268"/>
    </location>
</feature>
<dbReference type="Pfam" id="PF22665">
    <property type="entry name" value="WHD_DUF6293"/>
    <property type="match status" value="1"/>
</dbReference>
<sequence length="280" mass="31421">MSRDEGQNSSSGNNSNTRTDEEPVSFEGLNVSDRVHIVPLGYEYERVTVPAIRMRADRVYLIYHEGDEPDERPGYYEEIHEDLRAAGIEVDDENVCNIFDLYDTLRTVAELIQANREHEVYVNLASGGKVTAIAGMIACMVTSGAEPIYISASEYGQDKEDPVAKNVTSISRLPTYPIQAPSRDPLRLLQYIVNDGPVTKQECIEFAVGAEIDPLAEHEADDTRGLYRLLDSHLLDSLREDGYVETHKKGRNKYVEATDEGQNTLEAFAYMLDKTQSVHQ</sequence>
<protein>
    <submittedName>
        <fullName evidence="4">Uncharacterized protein</fullName>
    </submittedName>
</protein>
<feature type="domain" description="HFX-2341-like N-terminal" evidence="2">
    <location>
        <begin position="34"/>
        <end position="155"/>
    </location>
</feature>